<evidence type="ECO:0000256" key="1">
    <source>
        <dbReference type="SAM" id="Coils"/>
    </source>
</evidence>
<feature type="compositionally biased region" description="Basic and acidic residues" evidence="2">
    <location>
        <begin position="100"/>
        <end position="109"/>
    </location>
</feature>
<feature type="compositionally biased region" description="Low complexity" evidence="2">
    <location>
        <begin position="168"/>
        <end position="179"/>
    </location>
</feature>
<evidence type="ECO:0000256" key="2">
    <source>
        <dbReference type="SAM" id="MobiDB-lite"/>
    </source>
</evidence>
<dbReference type="AlphaFoldDB" id="A0AAP0BX22"/>
<feature type="compositionally biased region" description="Acidic residues" evidence="2">
    <location>
        <begin position="110"/>
        <end position="130"/>
    </location>
</feature>
<reference evidence="3 4" key="1">
    <citation type="journal article" date="2022" name="Nat. Plants">
        <title>Genomes of leafy and leafless Platanthera orchids illuminate the evolution of mycoheterotrophy.</title>
        <authorList>
            <person name="Li M.H."/>
            <person name="Liu K.W."/>
            <person name="Li Z."/>
            <person name="Lu H.C."/>
            <person name="Ye Q.L."/>
            <person name="Zhang D."/>
            <person name="Wang J.Y."/>
            <person name="Li Y.F."/>
            <person name="Zhong Z.M."/>
            <person name="Liu X."/>
            <person name="Yu X."/>
            <person name="Liu D.K."/>
            <person name="Tu X.D."/>
            <person name="Liu B."/>
            <person name="Hao Y."/>
            <person name="Liao X.Y."/>
            <person name="Jiang Y.T."/>
            <person name="Sun W.H."/>
            <person name="Chen J."/>
            <person name="Chen Y.Q."/>
            <person name="Ai Y."/>
            <person name="Zhai J.W."/>
            <person name="Wu S.S."/>
            <person name="Zhou Z."/>
            <person name="Hsiao Y.Y."/>
            <person name="Wu W.L."/>
            <person name="Chen Y.Y."/>
            <person name="Lin Y.F."/>
            <person name="Hsu J.L."/>
            <person name="Li C.Y."/>
            <person name="Wang Z.W."/>
            <person name="Zhao X."/>
            <person name="Zhong W.Y."/>
            <person name="Ma X.K."/>
            <person name="Ma L."/>
            <person name="Huang J."/>
            <person name="Chen G.Z."/>
            <person name="Huang M.Z."/>
            <person name="Huang L."/>
            <person name="Peng D.H."/>
            <person name="Luo Y.B."/>
            <person name="Zou S.Q."/>
            <person name="Chen S.P."/>
            <person name="Lan S."/>
            <person name="Tsai W.C."/>
            <person name="Van de Peer Y."/>
            <person name="Liu Z.J."/>
        </authorList>
    </citation>
    <scope>NUCLEOTIDE SEQUENCE [LARGE SCALE GENOMIC DNA]</scope>
    <source>
        <strain evidence="3">Lor287</strain>
    </source>
</reference>
<feature type="compositionally biased region" description="Low complexity" evidence="2">
    <location>
        <begin position="144"/>
        <end position="155"/>
    </location>
</feature>
<dbReference type="Proteomes" id="UP001418222">
    <property type="component" value="Unassembled WGS sequence"/>
</dbReference>
<organism evidence="3 4">
    <name type="scientific">Platanthera zijinensis</name>
    <dbReference type="NCBI Taxonomy" id="2320716"/>
    <lineage>
        <taxon>Eukaryota</taxon>
        <taxon>Viridiplantae</taxon>
        <taxon>Streptophyta</taxon>
        <taxon>Embryophyta</taxon>
        <taxon>Tracheophyta</taxon>
        <taxon>Spermatophyta</taxon>
        <taxon>Magnoliopsida</taxon>
        <taxon>Liliopsida</taxon>
        <taxon>Asparagales</taxon>
        <taxon>Orchidaceae</taxon>
        <taxon>Orchidoideae</taxon>
        <taxon>Orchideae</taxon>
        <taxon>Orchidinae</taxon>
        <taxon>Platanthera</taxon>
    </lineage>
</organism>
<proteinExistence type="predicted"/>
<feature type="region of interest" description="Disordered" evidence="2">
    <location>
        <begin position="100"/>
        <end position="204"/>
    </location>
</feature>
<comment type="caution">
    <text evidence="3">The sequence shown here is derived from an EMBL/GenBank/DDBJ whole genome shotgun (WGS) entry which is preliminary data.</text>
</comment>
<protein>
    <submittedName>
        <fullName evidence="3">Uncharacterized protein</fullName>
    </submittedName>
</protein>
<evidence type="ECO:0000313" key="3">
    <source>
        <dbReference type="EMBL" id="KAK8952383.1"/>
    </source>
</evidence>
<keyword evidence="4" id="KW-1185">Reference proteome</keyword>
<gene>
    <name evidence="3" type="ORF">KSP39_PZI004294</name>
</gene>
<accession>A0AAP0BX22</accession>
<dbReference type="EMBL" id="JBBWWQ010000003">
    <property type="protein sequence ID" value="KAK8952383.1"/>
    <property type="molecule type" value="Genomic_DNA"/>
</dbReference>
<evidence type="ECO:0000313" key="4">
    <source>
        <dbReference type="Proteomes" id="UP001418222"/>
    </source>
</evidence>
<name>A0AAP0BX22_9ASPA</name>
<sequence>MSCLTRDLLRENERLQEEAKSLKEINKKLGTEVAILKEREATAYDIENPIFQEAMLPFVKESVEIAIWRFIERGFAKDEVEGVPFVELFPELEHQVAEMEDAAKGKAVVDEDEEEDGEEEEEKAEEEVAAEDAGSTQRKEDKSAVSASSTASSDDGSPHSEFSDSESTDGSGTESEGYSLIANIDGSPSPDAPPVAKKFKRSAK</sequence>
<feature type="coiled-coil region" evidence="1">
    <location>
        <begin position="5"/>
        <end position="39"/>
    </location>
</feature>
<keyword evidence="1" id="KW-0175">Coiled coil</keyword>